<keyword evidence="1" id="KW-0808">Transferase</keyword>
<evidence type="ECO:0000256" key="4">
    <source>
        <dbReference type="SAM" id="MobiDB-lite"/>
    </source>
</evidence>
<comment type="caution">
    <text evidence="8">The sequence shown here is derived from an EMBL/GenBank/DDBJ whole genome shotgun (WGS) entry which is preliminary data.</text>
</comment>
<gene>
    <name evidence="8" type="ORF">FHR33_005274</name>
</gene>
<evidence type="ECO:0000256" key="1">
    <source>
        <dbReference type="ARBA" id="ARBA00022679"/>
    </source>
</evidence>
<evidence type="ECO:0000256" key="3">
    <source>
        <dbReference type="ARBA" id="ARBA00023012"/>
    </source>
</evidence>
<feature type="compositionally biased region" description="Basic residues" evidence="4">
    <location>
        <begin position="537"/>
        <end position="562"/>
    </location>
</feature>
<dbReference type="EMBL" id="JACIBV010000001">
    <property type="protein sequence ID" value="MBB3729414.1"/>
    <property type="molecule type" value="Genomic_DNA"/>
</dbReference>
<dbReference type="Pfam" id="PF13185">
    <property type="entry name" value="GAF_2"/>
    <property type="match status" value="1"/>
</dbReference>
<dbReference type="GO" id="GO:0000155">
    <property type="term" value="F:phosphorelay sensor kinase activity"/>
    <property type="evidence" value="ECO:0007669"/>
    <property type="project" value="InterPro"/>
</dbReference>
<feature type="domain" description="GAF" evidence="7">
    <location>
        <begin position="390"/>
        <end position="444"/>
    </location>
</feature>
<dbReference type="InterPro" id="IPR003018">
    <property type="entry name" value="GAF"/>
</dbReference>
<name>A0A7W5YSS1_9ACTN</name>
<dbReference type="Pfam" id="PF07730">
    <property type="entry name" value="HisKA_3"/>
    <property type="match status" value="1"/>
</dbReference>
<dbReference type="InterPro" id="IPR050482">
    <property type="entry name" value="Sensor_HK_TwoCompSys"/>
</dbReference>
<evidence type="ECO:0000313" key="8">
    <source>
        <dbReference type="EMBL" id="MBB3729414.1"/>
    </source>
</evidence>
<dbReference type="InterPro" id="IPR011712">
    <property type="entry name" value="Sig_transdc_His_kin_sub3_dim/P"/>
</dbReference>
<evidence type="ECO:0000259" key="7">
    <source>
        <dbReference type="Pfam" id="PF13185"/>
    </source>
</evidence>
<accession>A0A7W5YSS1</accession>
<sequence>MNGKRLLAGVIAVAAASGMTAGAVLETGLPVPPSQWLFVAGGMLLPALGWLIASRRPANPYGWLVLATALCLGVGGLGVGTLLHHARTGVDGPGLGVAVAAAALYGVHYGLVWIFIPLLFPDGRLPSPRWRPLAWAGGVCVAVHTIGVLFAPGLLDEDVPVPNPLALPGAAGSVAVGAVTAGTLLTPVIAAGAIGALIVRWRGATPAERRQLRWMTAGILLNGAGFLLVLGIEHRLVAPDLSWLALLPVLGAVPAAIGVAIVRYNLLDIRVVIRRSLAYGLLWSAIALVYAGVATALGVVAGERLPVSVAIVLTVLVTLVFQPVRARLEALADRLVYGVRPTAAQVLTQISAALDSMTESSGQLRHLAHVARSALGTQWIAVRLDDGTEANAGAVTGEPEWTVPIRNEGRVVGRLSCGPKIEGKLTERDHTLLTALAAQAGLALRGTRLAARLVHAQETERRRIERNIHDGVQQQLVALIAGLELARAAPRAEALTHLREQARATLEDLRELAAGIHPTVLTQGGPGRSGGGAMRPAAHRRRVQRRRRAARAALSRRHRGRGLLHDRRGPRQHAEARRRLTGRDTAGATRRPSAGRGVRRRRGVRPRGCDPSRARAAGRPAQRARRQPRGGQRSKEGDQGERLDTGRWLILCGRYSPTTTTSSGRGSGSCWRPPARSASSRRSATPTSSSTRSAGSSLT</sequence>
<feature type="transmembrane region" description="Helical" evidence="5">
    <location>
        <begin position="175"/>
        <end position="199"/>
    </location>
</feature>
<evidence type="ECO:0000256" key="2">
    <source>
        <dbReference type="ARBA" id="ARBA00022777"/>
    </source>
</evidence>
<feature type="transmembrane region" description="Helical" evidence="5">
    <location>
        <begin position="95"/>
        <end position="120"/>
    </location>
</feature>
<evidence type="ECO:0000256" key="5">
    <source>
        <dbReference type="SAM" id="Phobius"/>
    </source>
</evidence>
<feature type="transmembrane region" description="Helical" evidence="5">
    <location>
        <begin position="244"/>
        <end position="266"/>
    </location>
</feature>
<feature type="transmembrane region" description="Helical" evidence="5">
    <location>
        <begin position="211"/>
        <end position="232"/>
    </location>
</feature>
<dbReference type="Gene3D" id="3.30.450.40">
    <property type="match status" value="1"/>
</dbReference>
<reference evidence="8 9" key="1">
    <citation type="submission" date="2020-08" db="EMBL/GenBank/DDBJ databases">
        <title>Sequencing the genomes of 1000 actinobacteria strains.</title>
        <authorList>
            <person name="Klenk H.-P."/>
        </authorList>
    </citation>
    <scope>NUCLEOTIDE SEQUENCE [LARGE SCALE GENOMIC DNA]</scope>
    <source>
        <strain evidence="8 9">DSM 44320</strain>
    </source>
</reference>
<dbReference type="InterPro" id="IPR029016">
    <property type="entry name" value="GAF-like_dom_sf"/>
</dbReference>
<dbReference type="Gene3D" id="1.20.5.1930">
    <property type="match status" value="1"/>
</dbReference>
<dbReference type="GO" id="GO:0046983">
    <property type="term" value="F:protein dimerization activity"/>
    <property type="evidence" value="ECO:0007669"/>
    <property type="project" value="InterPro"/>
</dbReference>
<evidence type="ECO:0000259" key="6">
    <source>
        <dbReference type="Pfam" id="PF07730"/>
    </source>
</evidence>
<feature type="transmembrane region" description="Helical" evidence="5">
    <location>
        <begin position="35"/>
        <end position="54"/>
    </location>
</feature>
<keyword evidence="5" id="KW-1133">Transmembrane helix</keyword>
<evidence type="ECO:0000313" key="9">
    <source>
        <dbReference type="Proteomes" id="UP000579945"/>
    </source>
</evidence>
<feature type="transmembrane region" description="Helical" evidence="5">
    <location>
        <begin position="132"/>
        <end position="155"/>
    </location>
</feature>
<keyword evidence="5" id="KW-0812">Transmembrane</keyword>
<dbReference type="Proteomes" id="UP000579945">
    <property type="component" value="Unassembled WGS sequence"/>
</dbReference>
<feature type="region of interest" description="Disordered" evidence="4">
    <location>
        <begin position="655"/>
        <end position="699"/>
    </location>
</feature>
<keyword evidence="2 8" id="KW-0418">Kinase</keyword>
<dbReference type="SUPFAM" id="SSF55781">
    <property type="entry name" value="GAF domain-like"/>
    <property type="match status" value="1"/>
</dbReference>
<keyword evidence="5" id="KW-0472">Membrane</keyword>
<feature type="transmembrane region" description="Helical" evidence="5">
    <location>
        <begin position="278"/>
        <end position="299"/>
    </location>
</feature>
<organism evidence="8 9">
    <name type="scientific">Nonomuraea dietziae</name>
    <dbReference type="NCBI Taxonomy" id="65515"/>
    <lineage>
        <taxon>Bacteria</taxon>
        <taxon>Bacillati</taxon>
        <taxon>Actinomycetota</taxon>
        <taxon>Actinomycetes</taxon>
        <taxon>Streptosporangiales</taxon>
        <taxon>Streptosporangiaceae</taxon>
        <taxon>Nonomuraea</taxon>
    </lineage>
</organism>
<dbReference type="GO" id="GO:0016020">
    <property type="term" value="C:membrane"/>
    <property type="evidence" value="ECO:0007669"/>
    <property type="project" value="InterPro"/>
</dbReference>
<protein>
    <submittedName>
        <fullName evidence="8">Signal transduction histidine kinase</fullName>
    </submittedName>
</protein>
<dbReference type="PANTHER" id="PTHR24421">
    <property type="entry name" value="NITRATE/NITRITE SENSOR PROTEIN NARX-RELATED"/>
    <property type="match status" value="1"/>
</dbReference>
<feature type="compositionally biased region" description="Basic and acidic residues" evidence="4">
    <location>
        <begin position="633"/>
        <end position="643"/>
    </location>
</feature>
<proteinExistence type="predicted"/>
<feature type="compositionally biased region" description="Gly residues" evidence="4">
    <location>
        <begin position="524"/>
        <end position="533"/>
    </location>
</feature>
<keyword evidence="3" id="KW-0902">Two-component regulatory system</keyword>
<feature type="transmembrane region" description="Helical" evidence="5">
    <location>
        <begin position="61"/>
        <end position="83"/>
    </location>
</feature>
<feature type="compositionally biased region" description="Basic and acidic residues" evidence="4">
    <location>
        <begin position="563"/>
        <end position="582"/>
    </location>
</feature>
<dbReference type="AlphaFoldDB" id="A0A7W5YSS1"/>
<keyword evidence="9" id="KW-1185">Reference proteome</keyword>
<feature type="domain" description="Signal transduction histidine kinase subgroup 3 dimerisation and phosphoacceptor" evidence="6">
    <location>
        <begin position="460"/>
        <end position="521"/>
    </location>
</feature>
<feature type="region of interest" description="Disordered" evidence="4">
    <location>
        <begin position="519"/>
        <end position="643"/>
    </location>
</feature>